<dbReference type="Proteomes" id="UP000029578">
    <property type="component" value="Unassembled WGS sequence"/>
</dbReference>
<comment type="similarity">
    <text evidence="2 10">Belongs to the ABC-4 integral membrane protein family. FtsX subfamily.</text>
</comment>
<evidence type="ECO:0000256" key="2">
    <source>
        <dbReference type="ARBA" id="ARBA00007379"/>
    </source>
</evidence>
<comment type="subcellular location">
    <subcellularLocation>
        <location evidence="1">Cell membrane</location>
        <topology evidence="1">Multi-pass membrane protein</topology>
    </subcellularLocation>
</comment>
<keyword evidence="7 11" id="KW-1133">Transmembrane helix</keyword>
<dbReference type="GO" id="GO:0005886">
    <property type="term" value="C:plasma membrane"/>
    <property type="evidence" value="ECO:0007669"/>
    <property type="project" value="UniProtKB-SubCell"/>
</dbReference>
<dbReference type="PANTHER" id="PTHR47755">
    <property type="entry name" value="CELL DIVISION PROTEIN FTSX"/>
    <property type="match status" value="1"/>
</dbReference>
<accession>A0A096AKC2</accession>
<evidence type="ECO:0000256" key="8">
    <source>
        <dbReference type="ARBA" id="ARBA00023136"/>
    </source>
</evidence>
<dbReference type="AlphaFoldDB" id="A0A096AKC2"/>
<evidence type="ECO:0000259" key="13">
    <source>
        <dbReference type="Pfam" id="PF18075"/>
    </source>
</evidence>
<evidence type="ECO:0000256" key="11">
    <source>
        <dbReference type="SAM" id="Phobius"/>
    </source>
</evidence>
<evidence type="ECO:0000256" key="4">
    <source>
        <dbReference type="ARBA" id="ARBA00022475"/>
    </source>
</evidence>
<dbReference type="GO" id="GO:0051301">
    <property type="term" value="P:cell division"/>
    <property type="evidence" value="ECO:0007669"/>
    <property type="project" value="UniProtKB-KW"/>
</dbReference>
<dbReference type="PIRSF" id="PIRSF003097">
    <property type="entry name" value="FtsX"/>
    <property type="match status" value="1"/>
</dbReference>
<dbReference type="RefSeq" id="WP_021672882.1">
    <property type="nucleotide sequence ID" value="NZ_JRNS01000382.1"/>
</dbReference>
<dbReference type="EMBL" id="JRNS01000382">
    <property type="protein sequence ID" value="KGF47081.1"/>
    <property type="molecule type" value="Genomic_DNA"/>
</dbReference>
<dbReference type="PANTHER" id="PTHR47755:SF1">
    <property type="entry name" value="CELL DIVISION PROTEIN FTSX"/>
    <property type="match status" value="1"/>
</dbReference>
<dbReference type="InterPro" id="IPR040690">
    <property type="entry name" value="FtsX_ECD"/>
</dbReference>
<name>A0A096AKC2_9BACT</name>
<feature type="transmembrane region" description="Helical" evidence="11">
    <location>
        <begin position="217"/>
        <end position="240"/>
    </location>
</feature>
<gene>
    <name evidence="14" type="ORF">HMPREF0661_07540</name>
</gene>
<dbReference type="Pfam" id="PF18075">
    <property type="entry name" value="FtsX_ECD"/>
    <property type="match status" value="1"/>
</dbReference>
<feature type="transmembrane region" description="Helical" evidence="11">
    <location>
        <begin position="162"/>
        <end position="181"/>
    </location>
</feature>
<organism evidence="14 15">
    <name type="scientific">Prevotella melaninogenica DNF00666</name>
    <dbReference type="NCBI Taxonomy" id="1401073"/>
    <lineage>
        <taxon>Bacteria</taxon>
        <taxon>Pseudomonadati</taxon>
        <taxon>Bacteroidota</taxon>
        <taxon>Bacteroidia</taxon>
        <taxon>Bacteroidales</taxon>
        <taxon>Prevotellaceae</taxon>
        <taxon>Prevotella</taxon>
    </lineage>
</organism>
<sequence>MAKKRNKARSRHSLQVVTLCISTAMVLMLIGIVVLTGFTSRNLSSYVKENLTITMILQPDMNTEESTALCERIRTLHYINSLNFISKEQALKDGTKELGANPAEFAGENPFTGEIEVQLKANYANNDSIRNIVQQLRTYRGVSDITYPQSLVESVNQTLGKISLVLLVIAVLLTIISFSLINNTIRLSIYAHRFSIHTMKLVGGSWSFIRAPFLRRAVLEGLVSALLAIAVLGIGICLLYEKEPEITKLLSWDALIITAIVMLAFGVIIATFCAWLSVNKFLRMKAGDLYKI</sequence>
<comment type="caution">
    <text evidence="14">The sequence shown here is derived from an EMBL/GenBank/DDBJ whole genome shotgun (WGS) entry which is preliminary data.</text>
</comment>
<dbReference type="InterPro" id="IPR004513">
    <property type="entry name" value="FtsX"/>
</dbReference>
<evidence type="ECO:0000256" key="10">
    <source>
        <dbReference type="PIRNR" id="PIRNR003097"/>
    </source>
</evidence>
<reference evidence="14 15" key="1">
    <citation type="submission" date="2014-07" db="EMBL/GenBank/DDBJ databases">
        <authorList>
            <person name="McCorrison J."/>
            <person name="Sanka R."/>
            <person name="Torralba M."/>
            <person name="Gillis M."/>
            <person name="Haft D.H."/>
            <person name="Methe B."/>
            <person name="Sutton G."/>
            <person name="Nelson K.E."/>
        </authorList>
    </citation>
    <scope>NUCLEOTIDE SEQUENCE [LARGE SCALE GENOMIC DNA]</scope>
    <source>
        <strain evidence="14 15">DNF00666</strain>
    </source>
</reference>
<keyword evidence="4 10" id="KW-1003">Cell membrane</keyword>
<evidence type="ECO:0000256" key="7">
    <source>
        <dbReference type="ARBA" id="ARBA00022989"/>
    </source>
</evidence>
<feature type="transmembrane region" description="Helical" evidence="11">
    <location>
        <begin position="252"/>
        <end position="276"/>
    </location>
</feature>
<evidence type="ECO:0000256" key="9">
    <source>
        <dbReference type="ARBA" id="ARBA00023306"/>
    </source>
</evidence>
<evidence type="ECO:0000313" key="14">
    <source>
        <dbReference type="EMBL" id="KGF47081.1"/>
    </source>
</evidence>
<evidence type="ECO:0000313" key="15">
    <source>
        <dbReference type="Proteomes" id="UP000029578"/>
    </source>
</evidence>
<protein>
    <recommendedName>
        <fullName evidence="3 10">Cell division protein FtsX</fullName>
    </recommendedName>
</protein>
<evidence type="ECO:0000259" key="12">
    <source>
        <dbReference type="Pfam" id="PF02687"/>
    </source>
</evidence>
<keyword evidence="6 11" id="KW-0812">Transmembrane</keyword>
<proteinExistence type="inferred from homology"/>
<keyword evidence="8 10" id="KW-0472">Membrane</keyword>
<keyword evidence="9 10" id="KW-0131">Cell cycle</keyword>
<evidence type="ECO:0000256" key="6">
    <source>
        <dbReference type="ARBA" id="ARBA00022692"/>
    </source>
</evidence>
<feature type="transmembrane region" description="Helical" evidence="11">
    <location>
        <begin position="12"/>
        <end position="38"/>
    </location>
</feature>
<keyword evidence="5 10" id="KW-0132">Cell division</keyword>
<dbReference type="Pfam" id="PF02687">
    <property type="entry name" value="FtsX"/>
    <property type="match status" value="1"/>
</dbReference>
<evidence type="ECO:0000256" key="5">
    <source>
        <dbReference type="ARBA" id="ARBA00022618"/>
    </source>
</evidence>
<feature type="domain" description="ABC3 transporter permease C-terminal" evidence="12">
    <location>
        <begin position="168"/>
        <end position="284"/>
    </location>
</feature>
<dbReference type="InterPro" id="IPR003838">
    <property type="entry name" value="ABC3_permease_C"/>
</dbReference>
<evidence type="ECO:0000256" key="3">
    <source>
        <dbReference type="ARBA" id="ARBA00021907"/>
    </source>
</evidence>
<evidence type="ECO:0000256" key="1">
    <source>
        <dbReference type="ARBA" id="ARBA00004651"/>
    </source>
</evidence>
<dbReference type="Gene3D" id="3.30.70.3040">
    <property type="match status" value="1"/>
</dbReference>
<feature type="domain" description="FtsX extracellular" evidence="13">
    <location>
        <begin position="52"/>
        <end position="145"/>
    </location>
</feature>